<dbReference type="Pfam" id="PF13646">
    <property type="entry name" value="HEAT_2"/>
    <property type="match status" value="2"/>
</dbReference>
<keyword evidence="1" id="KW-0042">Antenna complex</keyword>
<dbReference type="GO" id="GO:0016491">
    <property type="term" value="F:oxidoreductase activity"/>
    <property type="evidence" value="ECO:0007669"/>
    <property type="project" value="TreeGrafter"/>
</dbReference>
<dbReference type="GO" id="GO:0030089">
    <property type="term" value="C:phycobilisome"/>
    <property type="evidence" value="ECO:0007669"/>
    <property type="project" value="UniProtKB-KW"/>
</dbReference>
<dbReference type="AlphaFoldDB" id="A0A928Z4N0"/>
<dbReference type="SUPFAM" id="SSF48371">
    <property type="entry name" value="ARM repeat"/>
    <property type="match status" value="1"/>
</dbReference>
<dbReference type="Proteomes" id="UP000625316">
    <property type="component" value="Unassembled WGS sequence"/>
</dbReference>
<organism evidence="3 4">
    <name type="scientific">Romeriopsis navalis LEGE 11480</name>
    <dbReference type="NCBI Taxonomy" id="2777977"/>
    <lineage>
        <taxon>Bacteria</taxon>
        <taxon>Bacillati</taxon>
        <taxon>Cyanobacteriota</taxon>
        <taxon>Cyanophyceae</taxon>
        <taxon>Leptolyngbyales</taxon>
        <taxon>Leptolyngbyaceae</taxon>
        <taxon>Romeriopsis</taxon>
        <taxon>Romeriopsis navalis</taxon>
    </lineage>
</organism>
<dbReference type="InterPro" id="IPR016024">
    <property type="entry name" value="ARM-type_fold"/>
</dbReference>
<protein>
    <submittedName>
        <fullName evidence="3">HEAT repeat domain-containing protein</fullName>
    </submittedName>
</protein>
<dbReference type="EMBL" id="JADEXQ010000037">
    <property type="protein sequence ID" value="MBE9030528.1"/>
    <property type="molecule type" value="Genomic_DNA"/>
</dbReference>
<reference evidence="3" key="1">
    <citation type="submission" date="2020-10" db="EMBL/GenBank/DDBJ databases">
        <authorList>
            <person name="Castelo-Branco R."/>
            <person name="Eusebio N."/>
            <person name="Adriana R."/>
            <person name="Vieira A."/>
            <person name="Brugerolle De Fraissinette N."/>
            <person name="Rezende De Castro R."/>
            <person name="Schneider M.P."/>
            <person name="Vasconcelos V."/>
            <person name="Leao P.N."/>
        </authorList>
    </citation>
    <scope>NUCLEOTIDE SEQUENCE</scope>
    <source>
        <strain evidence="3">LEGE 11480</strain>
    </source>
</reference>
<evidence type="ECO:0000313" key="4">
    <source>
        <dbReference type="Proteomes" id="UP000625316"/>
    </source>
</evidence>
<proteinExistence type="predicted"/>
<keyword evidence="2" id="KW-0605">Phycobilisome</keyword>
<dbReference type="PANTHER" id="PTHR12697">
    <property type="entry name" value="PBS LYASE HEAT-LIKE PROTEIN"/>
    <property type="match status" value="1"/>
</dbReference>
<name>A0A928Z4N0_9CYAN</name>
<dbReference type="SMART" id="SM00567">
    <property type="entry name" value="EZ_HEAT"/>
    <property type="match status" value="6"/>
</dbReference>
<dbReference type="Gene3D" id="1.25.10.10">
    <property type="entry name" value="Leucine-rich Repeat Variant"/>
    <property type="match status" value="3"/>
</dbReference>
<keyword evidence="4" id="KW-1185">Reference proteome</keyword>
<sequence>MLLTFILTCGVSINSITPSQAQVVKVSPIPSVRKARLKQLLEQLRTANRQQRSRIIQEIKRMGPSSVPQLVTALDSSDPFVLSAAAQSLGHFGDDAAPAIPALLKLLNNQQRWLLPNTELPRIFPVPRLRPRTIRPKPLPPKDIGIQRRPSRRLRRQPRITAKPRLRPVKPSPVPIAKPTYYWPPRNPEQFVRVTAAATLGNIGATQRNTVQPQLQKALTDRSPWMQLTAAWALNHIGADIPTWPTYLALLEHPNAAVRQATSYTLTNPRSLTRKLIGTTTDSQIIEQFIQRLDDPDITVRDQSRNIIRKFGDQAIPALTQQLAGGSPLLKLQAIRSLGSLKASNPDTITELIAALADRRQYQPPPERFSKLPALPQLQPMRRPSHWRRSNLRRRPRLARNQLIRVEAALALGGLKPKLTPKLRQALLTGFSDDAATMRLASAWAILQLRSNSFDRRNAARILAGLMNIPDQQIASEARTLLQAIGPPAAPYLTTYWRNQLKATPSRQQATAILALGRLGPAALPAVPDLRTFLTSQNKTLRGYSATVLGNIARSLSRQSLRGNLPATDRERSIIELQQVLDIMEKPGAKFNRGPLKRVQRSLRILENNRPNYAPLQRT</sequence>
<dbReference type="InterPro" id="IPR004155">
    <property type="entry name" value="PBS_lyase_HEAT"/>
</dbReference>
<dbReference type="PANTHER" id="PTHR12697:SF5">
    <property type="entry name" value="DEOXYHYPUSINE HYDROXYLASE"/>
    <property type="match status" value="1"/>
</dbReference>
<comment type="caution">
    <text evidence="3">The sequence shown here is derived from an EMBL/GenBank/DDBJ whole genome shotgun (WGS) entry which is preliminary data.</text>
</comment>
<evidence type="ECO:0000313" key="3">
    <source>
        <dbReference type="EMBL" id="MBE9030528.1"/>
    </source>
</evidence>
<evidence type="ECO:0000256" key="2">
    <source>
        <dbReference type="ARBA" id="ARBA00022738"/>
    </source>
</evidence>
<accession>A0A928Z4N0</accession>
<gene>
    <name evidence="3" type="ORF">IQ266_12380</name>
</gene>
<dbReference type="InterPro" id="IPR011989">
    <property type="entry name" value="ARM-like"/>
</dbReference>
<evidence type="ECO:0000256" key="1">
    <source>
        <dbReference type="ARBA" id="ARBA00022549"/>
    </source>
</evidence>